<dbReference type="AlphaFoldDB" id="A0A915Q6D4"/>
<name>A0A915Q6D4_9BILA</name>
<feature type="domain" description="Cytosolic fatty-acid binding proteins" evidence="4">
    <location>
        <begin position="14"/>
        <end position="31"/>
    </location>
</feature>
<reference evidence="6" key="1">
    <citation type="submission" date="2022-11" db="UniProtKB">
        <authorList>
            <consortium name="WormBaseParasite"/>
        </authorList>
    </citation>
    <scope>IDENTIFICATION</scope>
</reference>
<dbReference type="PRINTS" id="PR00178">
    <property type="entry name" value="FATTYACIDBP"/>
</dbReference>
<dbReference type="WBParaSite" id="sdigi.contig90.g4071.t1">
    <property type="protein sequence ID" value="sdigi.contig90.g4071.t1"/>
    <property type="gene ID" value="sdigi.contig90.g4071"/>
</dbReference>
<dbReference type="CDD" id="cd00742">
    <property type="entry name" value="FABP"/>
    <property type="match status" value="1"/>
</dbReference>
<comment type="similarity">
    <text evidence="1">Belongs to the calycin superfamily. Fatty-acid binding protein (FABP) family.</text>
</comment>
<dbReference type="InterPro" id="IPR040094">
    <property type="entry name" value="Lbp1-4"/>
</dbReference>
<evidence type="ECO:0000313" key="5">
    <source>
        <dbReference type="Proteomes" id="UP000887581"/>
    </source>
</evidence>
<evidence type="ECO:0000313" key="6">
    <source>
        <dbReference type="WBParaSite" id="sdigi.contig90.g4071.t1"/>
    </source>
</evidence>
<evidence type="ECO:0000256" key="2">
    <source>
        <dbReference type="ARBA" id="ARBA00022448"/>
    </source>
</evidence>
<dbReference type="Proteomes" id="UP000887581">
    <property type="component" value="Unplaced"/>
</dbReference>
<evidence type="ECO:0000256" key="3">
    <source>
        <dbReference type="ARBA" id="ARBA00023121"/>
    </source>
</evidence>
<accession>A0A915Q6D4</accession>
<keyword evidence="3" id="KW-0446">Lipid-binding</keyword>
<dbReference type="InterPro" id="IPR000463">
    <property type="entry name" value="Fatty_acid-bd"/>
</dbReference>
<dbReference type="InterPro" id="IPR012674">
    <property type="entry name" value="Calycin"/>
</dbReference>
<keyword evidence="2" id="KW-0813">Transport</keyword>
<dbReference type="PANTHER" id="PTHR22725:SF9">
    <property type="entry name" value="FATTY ACID-BINDING PROTEIN HOMOLOG 3"/>
    <property type="match status" value="1"/>
</dbReference>
<dbReference type="PANTHER" id="PTHR22725">
    <property type="entry name" value="FATTY ACID-BINDING PROTEIN HOMOLOG 1-RELATED-RELATED"/>
    <property type="match status" value="1"/>
</dbReference>
<organism evidence="5 6">
    <name type="scientific">Setaria digitata</name>
    <dbReference type="NCBI Taxonomy" id="48799"/>
    <lineage>
        <taxon>Eukaryota</taxon>
        <taxon>Metazoa</taxon>
        <taxon>Ecdysozoa</taxon>
        <taxon>Nematoda</taxon>
        <taxon>Chromadorea</taxon>
        <taxon>Rhabditida</taxon>
        <taxon>Spirurina</taxon>
        <taxon>Spiruromorpha</taxon>
        <taxon>Filarioidea</taxon>
        <taxon>Setariidae</taxon>
        <taxon>Setaria</taxon>
    </lineage>
</organism>
<evidence type="ECO:0000259" key="4">
    <source>
        <dbReference type="PROSITE" id="PS00214"/>
    </source>
</evidence>
<evidence type="ECO:0000256" key="1">
    <source>
        <dbReference type="ARBA" id="ARBA00008390"/>
    </source>
</evidence>
<keyword evidence="5" id="KW-1185">Reference proteome</keyword>
<dbReference type="PROSITE" id="PS00214">
    <property type="entry name" value="FABP"/>
    <property type="match status" value="1"/>
</dbReference>
<dbReference type="SUPFAM" id="SSF50814">
    <property type="entry name" value="Lipocalins"/>
    <property type="match status" value="1"/>
</dbReference>
<protein>
    <submittedName>
        <fullName evidence="6">Cytosolic fatty-acid binding proteins domain-containing protein</fullName>
    </submittedName>
</protein>
<dbReference type="Gene3D" id="2.40.128.20">
    <property type="match status" value="1"/>
</dbReference>
<dbReference type="GO" id="GO:0008289">
    <property type="term" value="F:lipid binding"/>
    <property type="evidence" value="ECO:0007669"/>
    <property type="project" value="UniProtKB-KW"/>
</dbReference>
<sequence length="155" mass="18059">MSDEVKGLPERFMGTFKLSRSENFEEFLASKGVNWFLRKMISFASVTKVFSRSDEIQGGYNLWNQTSRKDTVYRNWKLEEEFKAEGLDGKMHKIKFDFDPTTESLKETHIRIDDPNDQGETYTYTVDGDILVLSIANEKAACKRYFIRQLFPSGQ</sequence>
<proteinExistence type="inferred from homology"/>